<evidence type="ECO:0000256" key="1">
    <source>
        <dbReference type="ARBA" id="ARBA00000900"/>
    </source>
</evidence>
<dbReference type="AlphaFoldDB" id="A0ABD3S9N0"/>
<keyword evidence="4" id="KW-0479">Metal-binding</keyword>
<dbReference type="InterPro" id="IPR001841">
    <property type="entry name" value="Znf_RING"/>
</dbReference>
<keyword evidence="11" id="KW-1185">Reference proteome</keyword>
<evidence type="ECO:0000256" key="5">
    <source>
        <dbReference type="ARBA" id="ARBA00022771"/>
    </source>
</evidence>
<dbReference type="Proteomes" id="UP001634393">
    <property type="component" value="Unassembled WGS sequence"/>
</dbReference>
<sequence length="432" mass="47831">MGHRNTQVTGNMIDYDANHKGHSHLHPEPSIPCIFYGTVPNFPQANIHSIVPSHYDNSALLYRMPQYNAIQPQHPVANLDLAVGAPPGHYNPYLVHPVQVNQGPHDQFSLPTNHRIVGIPTDSYGRNIPYVDGLRESFKIKNAVGPHANYQYHAASVGPSSSVPPMIARPAESHWLDMHFGANHGVAWTQAPPPNLPYVHGVHGFMHPPIPQGHPYPHHPMQGGVRGYNGHLPSQVATSSHRVPPVHDVVDVGPTFLAPVPPTGFQLYRPHRREIGLDLNGRHRNLPHLRVLPEDEVAMLEVSSYQDAGDSIDQHREMRLDTDYMSYEELLALGEQIGSVGTGLSEDVILKKLKTRIFTSSAACVNLGDGTCLDQQINLCAICQTDYENEENIGTLDCGHEYHRECIKKWLLVKNTCPVCKSTALDSKGKDL</sequence>
<reference evidence="10 11" key="1">
    <citation type="submission" date="2024-12" db="EMBL/GenBank/DDBJ databases">
        <title>The unique morphological basis and parallel evolutionary history of personate flowers in Penstemon.</title>
        <authorList>
            <person name="Depatie T.H."/>
            <person name="Wessinger C.A."/>
        </authorList>
    </citation>
    <scope>NUCLEOTIDE SEQUENCE [LARGE SCALE GENOMIC DNA]</scope>
    <source>
        <strain evidence="10">WTNN_2</strain>
        <tissue evidence="10">Leaf</tissue>
    </source>
</reference>
<dbReference type="SMART" id="SM00184">
    <property type="entry name" value="RING"/>
    <property type="match status" value="1"/>
</dbReference>
<gene>
    <name evidence="10" type="ORF">ACJIZ3_007134</name>
</gene>
<evidence type="ECO:0000259" key="9">
    <source>
        <dbReference type="PROSITE" id="PS50089"/>
    </source>
</evidence>
<protein>
    <recommendedName>
        <fullName evidence="2">RING-type E3 ubiquitin transferase</fullName>
        <ecNumber evidence="2">2.3.2.27</ecNumber>
    </recommendedName>
</protein>
<name>A0ABD3S9N0_9LAMI</name>
<dbReference type="InterPro" id="IPR045191">
    <property type="entry name" value="MBR1/2-like"/>
</dbReference>
<organism evidence="10 11">
    <name type="scientific">Penstemon smallii</name>
    <dbReference type="NCBI Taxonomy" id="265156"/>
    <lineage>
        <taxon>Eukaryota</taxon>
        <taxon>Viridiplantae</taxon>
        <taxon>Streptophyta</taxon>
        <taxon>Embryophyta</taxon>
        <taxon>Tracheophyta</taxon>
        <taxon>Spermatophyta</taxon>
        <taxon>Magnoliopsida</taxon>
        <taxon>eudicotyledons</taxon>
        <taxon>Gunneridae</taxon>
        <taxon>Pentapetalae</taxon>
        <taxon>asterids</taxon>
        <taxon>lamiids</taxon>
        <taxon>Lamiales</taxon>
        <taxon>Plantaginaceae</taxon>
        <taxon>Cheloneae</taxon>
        <taxon>Penstemon</taxon>
    </lineage>
</organism>
<proteinExistence type="predicted"/>
<evidence type="ECO:0000256" key="3">
    <source>
        <dbReference type="ARBA" id="ARBA00022679"/>
    </source>
</evidence>
<evidence type="ECO:0000256" key="4">
    <source>
        <dbReference type="ARBA" id="ARBA00022723"/>
    </source>
</evidence>
<accession>A0ABD3S9N0</accession>
<dbReference type="InterPro" id="IPR013083">
    <property type="entry name" value="Znf_RING/FYVE/PHD"/>
</dbReference>
<evidence type="ECO:0000256" key="2">
    <source>
        <dbReference type="ARBA" id="ARBA00012483"/>
    </source>
</evidence>
<keyword evidence="6" id="KW-0833">Ubl conjugation pathway</keyword>
<dbReference type="PANTHER" id="PTHR22937">
    <property type="entry name" value="E3 UBIQUITIN-PROTEIN LIGASE RNF165"/>
    <property type="match status" value="1"/>
</dbReference>
<comment type="catalytic activity">
    <reaction evidence="1">
        <text>S-ubiquitinyl-[E2 ubiquitin-conjugating enzyme]-L-cysteine + [acceptor protein]-L-lysine = [E2 ubiquitin-conjugating enzyme]-L-cysteine + N(6)-ubiquitinyl-[acceptor protein]-L-lysine.</text>
        <dbReference type="EC" id="2.3.2.27"/>
    </reaction>
</comment>
<dbReference type="GO" id="GO:0061630">
    <property type="term" value="F:ubiquitin protein ligase activity"/>
    <property type="evidence" value="ECO:0007669"/>
    <property type="project" value="UniProtKB-EC"/>
</dbReference>
<dbReference type="PROSITE" id="PS50089">
    <property type="entry name" value="ZF_RING_2"/>
    <property type="match status" value="1"/>
</dbReference>
<dbReference type="Gene3D" id="3.30.40.10">
    <property type="entry name" value="Zinc/RING finger domain, C3HC4 (zinc finger)"/>
    <property type="match status" value="1"/>
</dbReference>
<evidence type="ECO:0000313" key="10">
    <source>
        <dbReference type="EMBL" id="KAL3821229.1"/>
    </source>
</evidence>
<dbReference type="PANTHER" id="PTHR22937:SF222">
    <property type="entry name" value="RING-TYPE E3 UBIQUITIN TRANSFERASE"/>
    <property type="match status" value="1"/>
</dbReference>
<comment type="caution">
    <text evidence="10">The sequence shown here is derived from an EMBL/GenBank/DDBJ whole genome shotgun (WGS) entry which is preliminary data.</text>
</comment>
<feature type="domain" description="RING-type" evidence="9">
    <location>
        <begin position="380"/>
        <end position="421"/>
    </location>
</feature>
<dbReference type="SUPFAM" id="SSF57850">
    <property type="entry name" value="RING/U-box"/>
    <property type="match status" value="1"/>
</dbReference>
<dbReference type="EMBL" id="JBJXBP010000007">
    <property type="protein sequence ID" value="KAL3821229.1"/>
    <property type="molecule type" value="Genomic_DNA"/>
</dbReference>
<evidence type="ECO:0000256" key="6">
    <source>
        <dbReference type="ARBA" id="ARBA00022786"/>
    </source>
</evidence>
<dbReference type="Pfam" id="PF13639">
    <property type="entry name" value="zf-RING_2"/>
    <property type="match status" value="1"/>
</dbReference>
<keyword evidence="3" id="KW-0808">Transferase</keyword>
<keyword evidence="5 8" id="KW-0863">Zinc-finger</keyword>
<evidence type="ECO:0000313" key="11">
    <source>
        <dbReference type="Proteomes" id="UP001634393"/>
    </source>
</evidence>
<dbReference type="GO" id="GO:0008270">
    <property type="term" value="F:zinc ion binding"/>
    <property type="evidence" value="ECO:0007669"/>
    <property type="project" value="UniProtKB-KW"/>
</dbReference>
<evidence type="ECO:0000256" key="7">
    <source>
        <dbReference type="ARBA" id="ARBA00022833"/>
    </source>
</evidence>
<dbReference type="EC" id="2.3.2.27" evidence="2"/>
<evidence type="ECO:0000256" key="8">
    <source>
        <dbReference type="PROSITE-ProRule" id="PRU00175"/>
    </source>
</evidence>
<keyword evidence="7" id="KW-0862">Zinc</keyword>